<dbReference type="AlphaFoldDB" id="A0AAX2GV03"/>
<sequence length="178" mass="20550">MKKIGIFIGLVLALTLTSCASVYVTTDYDRQVDFSAYKSYAFFKEGVDRAQISDLDKRRILRAIEQNLNEKGFTKSEQPDFLVNIFTREEENVDVYNNYPTYWGWGVGWGPFWGGSFYNVSRNIEGTLYIEIIDAKKKELIWQGKGTGYVPQSVERKEEAIANFVNRILEKYPPSVKK</sequence>
<dbReference type="Proteomes" id="UP000215539">
    <property type="component" value="Chromosome 1"/>
</dbReference>
<feature type="domain" description="DUF4136" evidence="2">
    <location>
        <begin position="24"/>
        <end position="174"/>
    </location>
</feature>
<organism evidence="4 6">
    <name type="scientific">Capnocytophaga haemolytica</name>
    <dbReference type="NCBI Taxonomy" id="45243"/>
    <lineage>
        <taxon>Bacteria</taxon>
        <taxon>Pseudomonadati</taxon>
        <taxon>Bacteroidota</taxon>
        <taxon>Flavobacteriia</taxon>
        <taxon>Flavobacteriales</taxon>
        <taxon>Flavobacteriaceae</taxon>
        <taxon>Capnocytophaga</taxon>
    </lineage>
</organism>
<dbReference type="RefSeq" id="WP_066429849.1">
    <property type="nucleotide sequence ID" value="NZ_CP014227.1"/>
</dbReference>
<feature type="chain" id="PRO_5043690666" description="DUF4136 domain-containing protein" evidence="1">
    <location>
        <begin position="21"/>
        <end position="178"/>
    </location>
</feature>
<keyword evidence="1" id="KW-0732">Signal</keyword>
<evidence type="ECO:0000256" key="1">
    <source>
        <dbReference type="SAM" id="SignalP"/>
    </source>
</evidence>
<dbReference type="Gene3D" id="3.30.160.670">
    <property type="match status" value="1"/>
</dbReference>
<accession>A0AAX2GV03</accession>
<name>A0AAX2GV03_9FLAO</name>
<evidence type="ECO:0000313" key="5">
    <source>
        <dbReference type="Proteomes" id="UP000065822"/>
    </source>
</evidence>
<dbReference type="EMBL" id="CP014227">
    <property type="protein sequence ID" value="AMD85367.1"/>
    <property type="molecule type" value="Genomic_DNA"/>
</dbReference>
<dbReference type="EMBL" id="LT906449">
    <property type="protein sequence ID" value="SNV02388.1"/>
    <property type="molecule type" value="Genomic_DNA"/>
</dbReference>
<dbReference type="Pfam" id="PF13590">
    <property type="entry name" value="DUF4136"/>
    <property type="match status" value="1"/>
</dbReference>
<feature type="signal peptide" evidence="1">
    <location>
        <begin position="1"/>
        <end position="20"/>
    </location>
</feature>
<protein>
    <recommendedName>
        <fullName evidence="2">DUF4136 domain-containing protein</fullName>
    </recommendedName>
</protein>
<reference evidence="3 5" key="1">
    <citation type="submission" date="2016-02" db="EMBL/GenBank/DDBJ databases">
        <authorList>
            <person name="Holder M.E."/>
            <person name="Ajami N.J."/>
            <person name="Petrosino J.F."/>
        </authorList>
    </citation>
    <scope>NUCLEOTIDE SEQUENCE [LARGE SCALE GENOMIC DNA]</scope>
    <source>
        <strain evidence="3 5">CCUG 32990</strain>
    </source>
</reference>
<evidence type="ECO:0000313" key="6">
    <source>
        <dbReference type="Proteomes" id="UP000215539"/>
    </source>
</evidence>
<dbReference type="PROSITE" id="PS51257">
    <property type="entry name" value="PROKAR_LIPOPROTEIN"/>
    <property type="match status" value="1"/>
</dbReference>
<dbReference type="KEGG" id="chg:AXF12_07500"/>
<gene>
    <name evidence="3" type="ORF">AXF12_07500</name>
    <name evidence="4" type="ORF">SAMEA44541418_00199</name>
</gene>
<keyword evidence="5" id="KW-1185">Reference proteome</keyword>
<evidence type="ECO:0000313" key="3">
    <source>
        <dbReference type="EMBL" id="AMD85367.1"/>
    </source>
</evidence>
<evidence type="ECO:0000313" key="4">
    <source>
        <dbReference type="EMBL" id="SNV02388.1"/>
    </source>
</evidence>
<dbReference type="Proteomes" id="UP000065822">
    <property type="component" value="Chromosome"/>
</dbReference>
<evidence type="ECO:0000259" key="2">
    <source>
        <dbReference type="Pfam" id="PF13590"/>
    </source>
</evidence>
<dbReference type="InterPro" id="IPR025411">
    <property type="entry name" value="DUF4136"/>
</dbReference>
<proteinExistence type="predicted"/>
<reference evidence="4 6" key="2">
    <citation type="submission" date="2017-06" db="EMBL/GenBank/DDBJ databases">
        <authorList>
            <consortium name="Pathogen Informatics"/>
        </authorList>
    </citation>
    <scope>NUCLEOTIDE SEQUENCE [LARGE SCALE GENOMIC DNA]</scope>
    <source>
        <strain evidence="4 6">NCTC12947</strain>
    </source>
</reference>